<evidence type="ECO:0008006" key="3">
    <source>
        <dbReference type="Google" id="ProtNLM"/>
    </source>
</evidence>
<protein>
    <recommendedName>
        <fullName evidence="3">AMP-dependent synthetase/ligase domain-containing protein</fullName>
    </recommendedName>
</protein>
<dbReference type="Proteomes" id="UP001049176">
    <property type="component" value="Unassembled WGS sequence"/>
</dbReference>
<dbReference type="AlphaFoldDB" id="A0A9P7RL87"/>
<dbReference type="RefSeq" id="XP_043001741.1">
    <property type="nucleotide sequence ID" value="XM_043160687.1"/>
</dbReference>
<reference evidence="1" key="1">
    <citation type="journal article" date="2021" name="Genome Biol. Evol.">
        <title>The assembled and annotated genome of the fairy-ring fungus Marasmius oreades.</title>
        <authorList>
            <person name="Hiltunen M."/>
            <person name="Ament-Velasquez S.L."/>
            <person name="Johannesson H."/>
        </authorList>
    </citation>
    <scope>NUCLEOTIDE SEQUENCE</scope>
    <source>
        <strain evidence="1">03SP1</strain>
    </source>
</reference>
<dbReference type="KEGG" id="more:E1B28_013891"/>
<dbReference type="SUPFAM" id="SSF56801">
    <property type="entry name" value="Acetyl-CoA synthetase-like"/>
    <property type="match status" value="1"/>
</dbReference>
<dbReference type="GeneID" id="66082966"/>
<gene>
    <name evidence="1" type="ORF">E1B28_013891</name>
</gene>
<organism evidence="1 2">
    <name type="scientific">Marasmius oreades</name>
    <name type="common">fairy-ring Marasmius</name>
    <dbReference type="NCBI Taxonomy" id="181124"/>
    <lineage>
        <taxon>Eukaryota</taxon>
        <taxon>Fungi</taxon>
        <taxon>Dikarya</taxon>
        <taxon>Basidiomycota</taxon>
        <taxon>Agaricomycotina</taxon>
        <taxon>Agaricomycetes</taxon>
        <taxon>Agaricomycetidae</taxon>
        <taxon>Agaricales</taxon>
        <taxon>Marasmiineae</taxon>
        <taxon>Marasmiaceae</taxon>
        <taxon>Marasmius</taxon>
    </lineage>
</organism>
<dbReference type="InterPro" id="IPR042099">
    <property type="entry name" value="ANL_N_sf"/>
</dbReference>
<keyword evidence="2" id="KW-1185">Reference proteome</keyword>
<evidence type="ECO:0000313" key="2">
    <source>
        <dbReference type="Proteomes" id="UP001049176"/>
    </source>
</evidence>
<dbReference type="Gene3D" id="3.40.50.12780">
    <property type="entry name" value="N-terminal domain of ligase-like"/>
    <property type="match status" value="1"/>
</dbReference>
<evidence type="ECO:0000313" key="1">
    <source>
        <dbReference type="EMBL" id="KAG7085270.1"/>
    </source>
</evidence>
<dbReference type="OrthoDB" id="3047472at2759"/>
<name>A0A9P7RL87_9AGAR</name>
<comment type="caution">
    <text evidence="1">The sequence shown here is derived from an EMBL/GenBank/DDBJ whole genome shotgun (WGS) entry which is preliminary data.</text>
</comment>
<accession>A0A9P7RL87</accession>
<sequence>MSDYLHFVDAITYFTTLMCVLRADCIVFPISPRNSAAAVAHLLGKVGVDHVLVGREAAMQDLIVESLAKLKETSPSQPSPTYSPTFIFDEIFLPSFEEALVLKPDELPLTTQSNDPVLYLHSSGTFWHYPQAIVRSCHLVFIY</sequence>
<dbReference type="EMBL" id="MU249560">
    <property type="protein sequence ID" value="KAG7085270.1"/>
    <property type="molecule type" value="Genomic_DNA"/>
</dbReference>
<proteinExistence type="predicted"/>